<protein>
    <recommendedName>
        <fullName evidence="5">F-box domain-containing protein</fullName>
    </recommendedName>
</protein>
<dbReference type="InterPro" id="IPR050942">
    <property type="entry name" value="F-box_BR-signaling"/>
</dbReference>
<keyword evidence="4" id="KW-1185">Reference proteome</keyword>
<evidence type="ECO:0000313" key="3">
    <source>
        <dbReference type="EMBL" id="KAA8527828.1"/>
    </source>
</evidence>
<dbReference type="PANTHER" id="PTHR44259">
    <property type="entry name" value="OS07G0183000 PROTEIN-RELATED"/>
    <property type="match status" value="1"/>
</dbReference>
<name>A0A5J5ACJ3_9ASTE</name>
<organism evidence="3 4">
    <name type="scientific">Nyssa sinensis</name>
    <dbReference type="NCBI Taxonomy" id="561372"/>
    <lineage>
        <taxon>Eukaryota</taxon>
        <taxon>Viridiplantae</taxon>
        <taxon>Streptophyta</taxon>
        <taxon>Embryophyta</taxon>
        <taxon>Tracheophyta</taxon>
        <taxon>Spermatophyta</taxon>
        <taxon>Magnoliopsida</taxon>
        <taxon>eudicotyledons</taxon>
        <taxon>Gunneridae</taxon>
        <taxon>Pentapetalae</taxon>
        <taxon>asterids</taxon>
        <taxon>Cornales</taxon>
        <taxon>Nyssaceae</taxon>
        <taxon>Nyssa</taxon>
    </lineage>
</organism>
<sequence>MADGRRRTSPDWSKLHFDIFESILNRVSFVDMLRCKAVCDSWRSHAKAHILSFYSVLHDQPPLVTCLNEEDDDTGVCFYNLAGEKLNINLPKDFYINRCMGISHGCLLVLDQNAKPYIFNPLLGFRIQLPLLLVERISKAVLTSDPILSNNNYGVAAIFDSGSKLGFSKCGGKNWTGLGGAHKPYCDIMCCKGHIYALSDSVSVEVWDFNSSVPVKKMDIQPLFPQKKMEFENMFRGRYSNEYYIVESLGDLLLVVRYMENIVQFVDHLADVVSPYTTNIFHVYKLDFNQKKWVKLESLALGDRVLFLGVNHSVSFSAESFQYCKASGWWWWVVRMETLQQWLRGFLSASSHRKFAPNQPNSVLLRYIKESEEIRRTMEPLELIKRVKEIERESYVELEPVEQKDTKQTAAVDLMSRLNNFHPYSEAASLRALEEWRKRKMERARQRELGKNGTVASQG</sequence>
<dbReference type="InterPro" id="IPR005174">
    <property type="entry name" value="KIB1-4_b-propeller"/>
</dbReference>
<gene>
    <name evidence="3" type="ORF">F0562_035303</name>
</gene>
<feature type="domain" description="KIB1-4 beta-propeller" evidence="2">
    <location>
        <begin position="78"/>
        <end position="325"/>
    </location>
</feature>
<dbReference type="Pfam" id="PF03478">
    <property type="entry name" value="Beta-prop_KIB1-4"/>
    <property type="match status" value="1"/>
</dbReference>
<dbReference type="InterPro" id="IPR036047">
    <property type="entry name" value="F-box-like_dom_sf"/>
</dbReference>
<dbReference type="Pfam" id="PF00646">
    <property type="entry name" value="F-box"/>
    <property type="match status" value="1"/>
</dbReference>
<dbReference type="PANTHER" id="PTHR44259:SF15">
    <property type="entry name" value="F-BOX PROTEIN KIB2-RELATED"/>
    <property type="match status" value="1"/>
</dbReference>
<dbReference type="Proteomes" id="UP000325577">
    <property type="component" value="Linkage Group LG21"/>
</dbReference>
<evidence type="ECO:0000313" key="4">
    <source>
        <dbReference type="Proteomes" id="UP000325577"/>
    </source>
</evidence>
<accession>A0A5J5ACJ3</accession>
<reference evidence="3 4" key="1">
    <citation type="submission" date="2019-09" db="EMBL/GenBank/DDBJ databases">
        <title>A chromosome-level genome assembly of the Chinese tupelo Nyssa sinensis.</title>
        <authorList>
            <person name="Yang X."/>
            <person name="Kang M."/>
            <person name="Yang Y."/>
            <person name="Xiong H."/>
            <person name="Wang M."/>
            <person name="Zhang Z."/>
            <person name="Wang Z."/>
            <person name="Wu H."/>
            <person name="Ma T."/>
            <person name="Liu J."/>
            <person name="Xi Z."/>
        </authorList>
    </citation>
    <scope>NUCLEOTIDE SEQUENCE [LARGE SCALE GENOMIC DNA]</scope>
    <source>
        <strain evidence="3">J267</strain>
        <tissue evidence="3">Leaf</tissue>
    </source>
</reference>
<dbReference type="OrthoDB" id="642536at2759"/>
<dbReference type="InterPro" id="IPR001810">
    <property type="entry name" value="F-box_dom"/>
</dbReference>
<evidence type="ECO:0000259" key="1">
    <source>
        <dbReference type="Pfam" id="PF00646"/>
    </source>
</evidence>
<dbReference type="EMBL" id="CM018045">
    <property type="protein sequence ID" value="KAA8527828.1"/>
    <property type="molecule type" value="Genomic_DNA"/>
</dbReference>
<dbReference type="AlphaFoldDB" id="A0A5J5ACJ3"/>
<evidence type="ECO:0000259" key="2">
    <source>
        <dbReference type="Pfam" id="PF03478"/>
    </source>
</evidence>
<proteinExistence type="predicted"/>
<dbReference type="Gene3D" id="1.20.1280.50">
    <property type="match status" value="1"/>
</dbReference>
<feature type="domain" description="F-box" evidence="1">
    <location>
        <begin position="12"/>
        <end position="49"/>
    </location>
</feature>
<dbReference type="SUPFAM" id="SSF81383">
    <property type="entry name" value="F-box domain"/>
    <property type="match status" value="1"/>
</dbReference>
<evidence type="ECO:0008006" key="5">
    <source>
        <dbReference type="Google" id="ProtNLM"/>
    </source>
</evidence>